<evidence type="ECO:0000259" key="2">
    <source>
        <dbReference type="Pfam" id="PF13358"/>
    </source>
</evidence>
<dbReference type="Pfam" id="PF13518">
    <property type="entry name" value="HTH_28"/>
    <property type="match status" value="1"/>
</dbReference>
<dbReference type="OrthoDB" id="4022870at2759"/>
<feature type="compositionally biased region" description="Polar residues" evidence="1">
    <location>
        <begin position="16"/>
        <end position="30"/>
    </location>
</feature>
<dbReference type="InterPro" id="IPR009057">
    <property type="entry name" value="Homeodomain-like_sf"/>
</dbReference>
<evidence type="ECO:0000256" key="1">
    <source>
        <dbReference type="SAM" id="MobiDB-lite"/>
    </source>
</evidence>
<evidence type="ECO:0008006" key="6">
    <source>
        <dbReference type="Google" id="ProtNLM"/>
    </source>
</evidence>
<dbReference type="VEuPathDB" id="FungiDB:CLUG_04071"/>
<name>C4Y4T3_CLAL4</name>
<dbReference type="Gene3D" id="3.30.420.10">
    <property type="entry name" value="Ribonuclease H-like superfamily/Ribonuclease H"/>
    <property type="match status" value="1"/>
</dbReference>
<sequence>MRESDKVDMENVLQTETLANINQDDSLQNSQKERNVKGSNSDVEFSNGGTNSIEMVSQTDCKPTKSYRSYSADEKEAFFSLWYDKIGASVSEIARESNIHPRTAQKWIKEYKESGSELIPISRRGAKSQSGQLGNNQKDHLFKYLKENPEAQLDEMMDSLSDAFDTFKLSKSSLRQFVHDECFFSFSFSKKDSVNRNVLDMMKQQLEFAESILGATDIDYCKNCVFISEADFNISIREWAPKNSPAIEPPPLSVEKRSVLGAVSYQGIVLMSLRKPFASPPNENTELLSEESIPLSKRSRTSQWQQFLMDAMDILDEDPSFKNAYLVVDDTIIGKNTIISSLIVHRGYRCLCLPPRPPELNPMEQVWAMIEGTLKRERLDVGETLTTRVRESANTVPKENIQHCVYESAKFLEKCLNMESS</sequence>
<protein>
    <recommendedName>
        <fullName evidence="6">Tc1-like transposase DDE domain-containing protein</fullName>
    </recommendedName>
</protein>
<dbReference type="OMA" id="CVYESAK"/>
<dbReference type="InterPro" id="IPR038717">
    <property type="entry name" value="Tc1-like_DDE_dom"/>
</dbReference>
<dbReference type="STRING" id="306902.C4Y4T3"/>
<dbReference type="KEGG" id="clu:CLUG_04071"/>
<dbReference type="InParanoid" id="C4Y4T3"/>
<evidence type="ECO:0000313" key="5">
    <source>
        <dbReference type="Proteomes" id="UP000007703"/>
    </source>
</evidence>
<dbReference type="PANTHER" id="PTHR46564:SF1">
    <property type="entry name" value="TRANSPOSASE"/>
    <property type="match status" value="1"/>
</dbReference>
<dbReference type="InterPro" id="IPR036397">
    <property type="entry name" value="RNaseH_sf"/>
</dbReference>
<organism evidence="4 5">
    <name type="scientific">Clavispora lusitaniae (strain ATCC 42720)</name>
    <name type="common">Yeast</name>
    <name type="synonym">Candida lusitaniae</name>
    <dbReference type="NCBI Taxonomy" id="306902"/>
    <lineage>
        <taxon>Eukaryota</taxon>
        <taxon>Fungi</taxon>
        <taxon>Dikarya</taxon>
        <taxon>Ascomycota</taxon>
        <taxon>Saccharomycotina</taxon>
        <taxon>Pichiomycetes</taxon>
        <taxon>Metschnikowiaceae</taxon>
        <taxon>Clavispora</taxon>
    </lineage>
</organism>
<gene>
    <name evidence="4" type="ORF">CLUG_04071</name>
</gene>
<feature type="domain" description="Insertion element IS150 protein InsJ-like helix-turn-helix" evidence="3">
    <location>
        <begin position="81"/>
        <end position="125"/>
    </location>
</feature>
<dbReference type="Pfam" id="PF13358">
    <property type="entry name" value="DDE_3"/>
    <property type="match status" value="1"/>
</dbReference>
<accession>C4Y4T3</accession>
<feature type="region of interest" description="Disordered" evidence="1">
    <location>
        <begin position="16"/>
        <end position="66"/>
    </location>
</feature>
<evidence type="ECO:0000259" key="3">
    <source>
        <dbReference type="Pfam" id="PF13518"/>
    </source>
</evidence>
<dbReference type="SUPFAM" id="SSF46689">
    <property type="entry name" value="Homeodomain-like"/>
    <property type="match status" value="1"/>
</dbReference>
<dbReference type="GeneID" id="8496618"/>
<evidence type="ECO:0000313" key="4">
    <source>
        <dbReference type="EMBL" id="EEQ39943.1"/>
    </source>
</evidence>
<dbReference type="AlphaFoldDB" id="C4Y4T3"/>
<reference evidence="4 5" key="1">
    <citation type="journal article" date="2009" name="Nature">
        <title>Evolution of pathogenicity and sexual reproduction in eight Candida genomes.</title>
        <authorList>
            <person name="Butler G."/>
            <person name="Rasmussen M.D."/>
            <person name="Lin M.F."/>
            <person name="Santos M.A."/>
            <person name="Sakthikumar S."/>
            <person name="Munro C.A."/>
            <person name="Rheinbay E."/>
            <person name="Grabherr M."/>
            <person name="Forche A."/>
            <person name="Reedy J.L."/>
            <person name="Agrafioti I."/>
            <person name="Arnaud M.B."/>
            <person name="Bates S."/>
            <person name="Brown A.J."/>
            <person name="Brunke S."/>
            <person name="Costanzo M.C."/>
            <person name="Fitzpatrick D.A."/>
            <person name="de Groot P.W."/>
            <person name="Harris D."/>
            <person name="Hoyer L.L."/>
            <person name="Hube B."/>
            <person name="Klis F.M."/>
            <person name="Kodira C."/>
            <person name="Lennard N."/>
            <person name="Logue M.E."/>
            <person name="Martin R."/>
            <person name="Neiman A.M."/>
            <person name="Nikolaou E."/>
            <person name="Quail M.A."/>
            <person name="Quinn J."/>
            <person name="Santos M.C."/>
            <person name="Schmitzberger F.F."/>
            <person name="Sherlock G."/>
            <person name="Shah P."/>
            <person name="Silverstein K.A."/>
            <person name="Skrzypek M.S."/>
            <person name="Soll D."/>
            <person name="Staggs R."/>
            <person name="Stansfield I."/>
            <person name="Stumpf M.P."/>
            <person name="Sudbery P.E."/>
            <person name="Srikantha T."/>
            <person name="Zeng Q."/>
            <person name="Berman J."/>
            <person name="Berriman M."/>
            <person name="Heitman J."/>
            <person name="Gow N.A."/>
            <person name="Lorenz M.C."/>
            <person name="Birren B.W."/>
            <person name="Kellis M."/>
            <person name="Cuomo C.A."/>
        </authorList>
    </citation>
    <scope>NUCLEOTIDE SEQUENCE [LARGE SCALE GENOMIC DNA]</scope>
    <source>
        <strain evidence="4 5">ATCC 42720</strain>
    </source>
</reference>
<feature type="domain" description="Tc1-like transposase DDE" evidence="2">
    <location>
        <begin position="296"/>
        <end position="380"/>
    </location>
</feature>
<dbReference type="PANTHER" id="PTHR46564">
    <property type="entry name" value="TRANSPOSASE"/>
    <property type="match status" value="1"/>
</dbReference>
<dbReference type="Proteomes" id="UP000007703">
    <property type="component" value="Unassembled WGS sequence"/>
</dbReference>
<proteinExistence type="predicted"/>
<dbReference type="GO" id="GO:0003676">
    <property type="term" value="F:nucleic acid binding"/>
    <property type="evidence" value="ECO:0007669"/>
    <property type="project" value="InterPro"/>
</dbReference>
<dbReference type="InterPro" id="IPR055247">
    <property type="entry name" value="InsJ-like_HTH"/>
</dbReference>
<feature type="compositionally biased region" description="Polar residues" evidence="1">
    <location>
        <begin position="37"/>
        <end position="66"/>
    </location>
</feature>
<dbReference type="EMBL" id="CH408079">
    <property type="protein sequence ID" value="EEQ39943.1"/>
    <property type="molecule type" value="Genomic_DNA"/>
</dbReference>
<dbReference type="HOGENOM" id="CLU_048450_0_0_1"/>